<dbReference type="InterPro" id="IPR029466">
    <property type="entry name" value="NAM-associated_C"/>
</dbReference>
<dbReference type="AlphaFoldDB" id="A0AAW0LYA1"/>
<reference evidence="3" key="2">
    <citation type="journal article" date="2018" name="Sci. Data">
        <title>The draft genome sequence of cork oak.</title>
        <authorList>
            <person name="Ramos A.M."/>
            <person name="Usie A."/>
            <person name="Barbosa P."/>
            <person name="Barros P.M."/>
            <person name="Capote T."/>
            <person name="Chaves I."/>
            <person name="Simoes F."/>
            <person name="Abreu I."/>
            <person name="Carrasquinho I."/>
            <person name="Faro C."/>
            <person name="Guimaraes J.B."/>
            <person name="Mendonca D."/>
            <person name="Nobrega F."/>
            <person name="Rodrigues L."/>
            <person name="Saibo N.J.M."/>
            <person name="Varela M.C."/>
            <person name="Egas C."/>
            <person name="Matos J."/>
            <person name="Miguel C.M."/>
            <person name="Oliveira M.M."/>
            <person name="Ricardo C.P."/>
            <person name="Goncalves S."/>
        </authorList>
    </citation>
    <scope>NUCLEOTIDE SEQUENCE [LARGE SCALE GENOMIC DNA]</scope>
    <source>
        <strain evidence="3">HL8</strain>
    </source>
</reference>
<dbReference type="PANTHER" id="PTHR45125">
    <property type="entry name" value="F21J9.4-RELATED"/>
    <property type="match status" value="1"/>
</dbReference>
<sequence>EIFLTKFYPFFFYLFSTETLHSHSHILLFPTASLPSVALSTSRQSTPPLILLVFLFVGCVSLSECLGSSSSKSSPPSYIVWVPRRFTVCWKFIFAVSLSTLFMDSQADLPYSTSIIQGNIDVDSQLSGISQNNPMSSSDSTPEVESPKKTKWGVNFSVDEDKLLVSAWLNTSVDAIHSYERKQNTFREKVWKYFHNHNTFGDGASLLDDITNFKRPIGKKAKKANENNKATKKDVGEFLAKKMKFIEESQKQEKDHIKAEMVHLKELRDRVHRERIRLEEEKLRIEKEKLRIQEMFEEERIMLVDTSTLAGVQKVFYEQLQKEIIARRTSSK</sequence>
<feature type="coiled-coil region" evidence="1">
    <location>
        <begin position="261"/>
        <end position="298"/>
    </location>
</feature>
<name>A0AAW0LYA1_QUESU</name>
<evidence type="ECO:0000256" key="1">
    <source>
        <dbReference type="SAM" id="Coils"/>
    </source>
</evidence>
<reference evidence="3" key="1">
    <citation type="submission" date="2017-12" db="EMBL/GenBank/DDBJ databases">
        <authorList>
            <person name="Barbosa P."/>
            <person name="Usie A."/>
            <person name="Ramos A.M."/>
        </authorList>
    </citation>
    <scope>NUCLEOTIDE SEQUENCE</scope>
    <source>
        <strain evidence="3">HL8</strain>
        <tissue evidence="3">Leaves</tissue>
    </source>
</reference>
<feature type="domain" description="No apical meristem-associated C-terminal" evidence="2">
    <location>
        <begin position="214"/>
        <end position="324"/>
    </location>
</feature>
<accession>A0AAW0LYA1</accession>
<dbReference type="PANTHER" id="PTHR45125:SF3">
    <property type="entry name" value="NO-APICAL-MERISTEM-ASSOCIATED CARBOXY-TERMINAL DOMAIN PROTEIN"/>
    <property type="match status" value="1"/>
</dbReference>
<organism evidence="3">
    <name type="scientific">Quercus suber</name>
    <name type="common">Cork oak</name>
    <dbReference type="NCBI Taxonomy" id="58331"/>
    <lineage>
        <taxon>Eukaryota</taxon>
        <taxon>Viridiplantae</taxon>
        <taxon>Streptophyta</taxon>
        <taxon>Embryophyta</taxon>
        <taxon>Tracheophyta</taxon>
        <taxon>Spermatophyta</taxon>
        <taxon>Magnoliopsida</taxon>
        <taxon>eudicotyledons</taxon>
        <taxon>Gunneridae</taxon>
        <taxon>Pentapetalae</taxon>
        <taxon>rosids</taxon>
        <taxon>fabids</taxon>
        <taxon>Fagales</taxon>
        <taxon>Fagaceae</taxon>
        <taxon>Quercus</taxon>
    </lineage>
</organism>
<comment type="caution">
    <text evidence="3">The sequence shown here is derived from an EMBL/GenBank/DDBJ whole genome shotgun (WGS) entry which is preliminary data.</text>
</comment>
<reference evidence="3" key="3">
    <citation type="submission" date="2023-07" db="EMBL/GenBank/DDBJ databases">
        <title>An improved reference 1 genome and first organelle genomes of Quercus suber.</title>
        <authorList>
            <consortium name="Genosuber Consortium"/>
            <person name="Usie A."/>
            <person name="Serra O."/>
            <person name="Barros P."/>
        </authorList>
    </citation>
    <scope>NUCLEOTIDE SEQUENCE</scope>
    <source>
        <strain evidence="3">HL8</strain>
        <tissue evidence="3">Leaves</tissue>
    </source>
</reference>
<feature type="non-terminal residue" evidence="3">
    <location>
        <position position="1"/>
    </location>
</feature>
<protein>
    <recommendedName>
        <fullName evidence="2">No apical meristem-associated C-terminal domain-containing protein</fullName>
    </recommendedName>
</protein>
<keyword evidence="1" id="KW-0175">Coiled coil</keyword>
<proteinExistence type="predicted"/>
<gene>
    <name evidence="3" type="ORF">CFP56_022154</name>
</gene>
<dbReference type="EMBL" id="PKMF04000034">
    <property type="protein sequence ID" value="KAK7856652.1"/>
    <property type="molecule type" value="Genomic_DNA"/>
</dbReference>
<dbReference type="Pfam" id="PF14303">
    <property type="entry name" value="NAM-associated"/>
    <property type="match status" value="1"/>
</dbReference>
<evidence type="ECO:0000259" key="2">
    <source>
        <dbReference type="Pfam" id="PF14303"/>
    </source>
</evidence>
<evidence type="ECO:0000313" key="3">
    <source>
        <dbReference type="EMBL" id="KAK7856652.1"/>
    </source>
</evidence>